<dbReference type="InterPro" id="IPR018968">
    <property type="entry name" value="Phasin"/>
</dbReference>
<dbReference type="Pfam" id="PF09361">
    <property type="entry name" value="Phasin_2"/>
    <property type="match status" value="1"/>
</dbReference>
<dbReference type="InterPro" id="IPR010127">
    <property type="entry name" value="Phasin_subfam-1"/>
</dbReference>
<dbReference type="NCBIfam" id="TIGR01841">
    <property type="entry name" value="phasin"/>
    <property type="match status" value="1"/>
</dbReference>
<feature type="domain" description="Phasin" evidence="2">
    <location>
        <begin position="174"/>
        <end position="272"/>
    </location>
</feature>
<proteinExistence type="predicted"/>
<organism evidence="3 4">
    <name type="scientific">Erythrobacter crassostreae</name>
    <dbReference type="NCBI Taxonomy" id="2828328"/>
    <lineage>
        <taxon>Bacteria</taxon>
        <taxon>Pseudomonadati</taxon>
        <taxon>Pseudomonadota</taxon>
        <taxon>Alphaproteobacteria</taxon>
        <taxon>Sphingomonadales</taxon>
        <taxon>Erythrobacteraceae</taxon>
        <taxon>Erythrobacter/Porphyrobacter group</taxon>
        <taxon>Erythrobacter</taxon>
    </lineage>
</organism>
<comment type="caution">
    <text evidence="3">The sequence shown here is derived from an EMBL/GenBank/DDBJ whole genome shotgun (WGS) entry which is preliminary data.</text>
</comment>
<sequence>MAEANTQSKIDAAAEQAYADAAAKTASTAKVAEAVQADAPKPAPKVAAVRKAVKAPAKRAAAKKTAAQKTAAKPAAKKAPAKKAVAAKTPAKTAAKKTPAKKPVAKKAPATKAKTAAKKAAPKTTTTNPVTKLRDTIMATAEKNDFAATAKEMAATAQERVKAAYGNAGEFAGEFGEFNKANVDAVVESGKIFFTGAQELAKDNVETGKTVVETVTADAKKMVAVKSPTELFQMQGELARRNFDAVVGYGSKRTEAWVKLYNDAFAPISNRVSVAAEKMSKAA</sequence>
<evidence type="ECO:0000259" key="2">
    <source>
        <dbReference type="Pfam" id="PF09361"/>
    </source>
</evidence>
<dbReference type="AlphaFoldDB" id="A0A9X1F163"/>
<dbReference type="EMBL" id="JAGSPC010000001">
    <property type="protein sequence ID" value="MBV7258126.1"/>
    <property type="molecule type" value="Genomic_DNA"/>
</dbReference>
<gene>
    <name evidence="3" type="ORF">KCG46_00900</name>
</gene>
<name>A0A9X1F163_9SPHN</name>
<feature type="compositionally biased region" description="Basic residues" evidence="1">
    <location>
        <begin position="51"/>
        <end position="62"/>
    </location>
</feature>
<feature type="region of interest" description="Disordered" evidence="1">
    <location>
        <begin position="29"/>
        <end position="127"/>
    </location>
</feature>
<feature type="compositionally biased region" description="Basic residues" evidence="1">
    <location>
        <begin position="94"/>
        <end position="105"/>
    </location>
</feature>
<feature type="compositionally biased region" description="Low complexity" evidence="1">
    <location>
        <begin position="29"/>
        <end position="50"/>
    </location>
</feature>
<dbReference type="RefSeq" id="WP_218403492.1">
    <property type="nucleotide sequence ID" value="NZ_JAGSPC010000001.1"/>
</dbReference>
<evidence type="ECO:0000313" key="3">
    <source>
        <dbReference type="EMBL" id="MBV7258126.1"/>
    </source>
</evidence>
<protein>
    <submittedName>
        <fullName evidence="3">Phasin family protein</fullName>
    </submittedName>
</protein>
<keyword evidence="4" id="KW-1185">Reference proteome</keyword>
<evidence type="ECO:0000313" key="4">
    <source>
        <dbReference type="Proteomes" id="UP001138681"/>
    </source>
</evidence>
<feature type="compositionally biased region" description="Low complexity" evidence="1">
    <location>
        <begin position="82"/>
        <end position="93"/>
    </location>
</feature>
<feature type="compositionally biased region" description="Low complexity" evidence="1">
    <location>
        <begin position="63"/>
        <end position="74"/>
    </location>
</feature>
<evidence type="ECO:0000256" key="1">
    <source>
        <dbReference type="SAM" id="MobiDB-lite"/>
    </source>
</evidence>
<accession>A0A9X1F163</accession>
<reference evidence="3" key="1">
    <citation type="submission" date="2021-04" db="EMBL/GenBank/DDBJ databases">
        <authorList>
            <person name="Pira H."/>
            <person name="Risdian C."/>
            <person name="Wink J."/>
        </authorList>
    </citation>
    <scope>NUCLEOTIDE SEQUENCE</scope>
    <source>
        <strain evidence="3">WH158</strain>
    </source>
</reference>
<dbReference type="Proteomes" id="UP001138681">
    <property type="component" value="Unassembled WGS sequence"/>
</dbReference>